<sequence length="325" mass="34626">MSSTVREPAGGQHPGYRHDVVLFGSDADLAAASREFIVDGIAAGDLVLVHGPEHEVEVLRASVGDDPRVVFTPNTGRYQHMMATVGQYQRLCAQENAAGRRVRSSGVVPLGPDPASQAEWMRYEALVGRVLGPFGFYGQCRYDTRTTPPALLDLALATHEHVVTAEGTRPGPRARTAADVLDQLARPDRHPLESGPALVGLLDCRSPAAARRAVQHALREAGVERERAQDFVAAVNEVVSNALQHGRPPVGVNLHRGDGQWLCVVTDRGPGVPDPWTGVDAPLAADRTGVVGSGLWLARQLCHDLVIGARPGGGARVALFLDCSL</sequence>
<dbReference type="SUPFAM" id="SSF55874">
    <property type="entry name" value="ATPase domain of HSP90 chaperone/DNA topoisomerase II/histidine kinase"/>
    <property type="match status" value="1"/>
</dbReference>
<keyword evidence="1" id="KW-0418">Kinase</keyword>
<dbReference type="Gene3D" id="3.30.565.10">
    <property type="entry name" value="Histidine kinase-like ATPase, C-terminal domain"/>
    <property type="match status" value="1"/>
</dbReference>
<dbReference type="Proteomes" id="UP001500325">
    <property type="component" value="Unassembled WGS sequence"/>
</dbReference>
<keyword evidence="1" id="KW-0723">Serine/threonine-protein kinase</keyword>
<evidence type="ECO:0008006" key="6">
    <source>
        <dbReference type="Google" id="ProtNLM"/>
    </source>
</evidence>
<dbReference type="Pfam" id="PF13581">
    <property type="entry name" value="HATPase_c_2"/>
    <property type="match status" value="1"/>
</dbReference>
<evidence type="ECO:0000259" key="2">
    <source>
        <dbReference type="Pfam" id="PF13581"/>
    </source>
</evidence>
<feature type="domain" description="Histidine kinase/HSP90-like ATPase" evidence="2">
    <location>
        <begin position="206"/>
        <end position="313"/>
    </location>
</feature>
<name>A0ABP8W068_9PSEU</name>
<keyword evidence="5" id="KW-1185">Reference proteome</keyword>
<dbReference type="InterPro" id="IPR050267">
    <property type="entry name" value="Anti-sigma-factor_SerPK"/>
</dbReference>
<evidence type="ECO:0000313" key="4">
    <source>
        <dbReference type="EMBL" id="GAA4677590.1"/>
    </source>
</evidence>
<accession>A0ABP8W068</accession>
<dbReference type="PANTHER" id="PTHR35526">
    <property type="entry name" value="ANTI-SIGMA-F FACTOR RSBW-RELATED"/>
    <property type="match status" value="1"/>
</dbReference>
<dbReference type="InterPro" id="IPR003594">
    <property type="entry name" value="HATPase_dom"/>
</dbReference>
<dbReference type="EMBL" id="BAABIC010000002">
    <property type="protein sequence ID" value="GAA4677590.1"/>
    <property type="molecule type" value="Genomic_DNA"/>
</dbReference>
<protein>
    <recommendedName>
        <fullName evidence="6">Anti-sigma regulatory factor (Ser/Thr protein kinase)</fullName>
    </recommendedName>
</protein>
<organism evidence="4 5">
    <name type="scientific">Pseudonocardia yuanmonensis</name>
    <dbReference type="NCBI Taxonomy" id="1095914"/>
    <lineage>
        <taxon>Bacteria</taxon>
        <taxon>Bacillati</taxon>
        <taxon>Actinomycetota</taxon>
        <taxon>Actinomycetes</taxon>
        <taxon>Pseudonocardiales</taxon>
        <taxon>Pseudonocardiaceae</taxon>
        <taxon>Pseudonocardia</taxon>
    </lineage>
</organism>
<keyword evidence="1" id="KW-0808">Transferase</keyword>
<evidence type="ECO:0000256" key="1">
    <source>
        <dbReference type="ARBA" id="ARBA00022527"/>
    </source>
</evidence>
<dbReference type="CDD" id="cd16936">
    <property type="entry name" value="HATPase_RsbW-like"/>
    <property type="match status" value="1"/>
</dbReference>
<evidence type="ECO:0000259" key="3">
    <source>
        <dbReference type="Pfam" id="PF14417"/>
    </source>
</evidence>
<evidence type="ECO:0000313" key="5">
    <source>
        <dbReference type="Proteomes" id="UP001500325"/>
    </source>
</evidence>
<dbReference type="PANTHER" id="PTHR35526:SF3">
    <property type="entry name" value="ANTI-SIGMA-F FACTOR RSBW"/>
    <property type="match status" value="1"/>
</dbReference>
<feature type="domain" description="MEDS" evidence="3">
    <location>
        <begin position="17"/>
        <end position="159"/>
    </location>
</feature>
<dbReference type="Pfam" id="PF14417">
    <property type="entry name" value="MEDS"/>
    <property type="match status" value="1"/>
</dbReference>
<dbReference type="InterPro" id="IPR025847">
    <property type="entry name" value="MEDS_domain"/>
</dbReference>
<comment type="caution">
    <text evidence="4">The sequence shown here is derived from an EMBL/GenBank/DDBJ whole genome shotgun (WGS) entry which is preliminary data.</text>
</comment>
<dbReference type="InterPro" id="IPR036890">
    <property type="entry name" value="HATPase_C_sf"/>
</dbReference>
<gene>
    <name evidence="4" type="ORF">GCM10023215_07910</name>
</gene>
<proteinExistence type="predicted"/>
<reference evidence="5" key="1">
    <citation type="journal article" date="2019" name="Int. J. Syst. Evol. Microbiol.">
        <title>The Global Catalogue of Microorganisms (GCM) 10K type strain sequencing project: providing services to taxonomists for standard genome sequencing and annotation.</title>
        <authorList>
            <consortium name="The Broad Institute Genomics Platform"/>
            <consortium name="The Broad Institute Genome Sequencing Center for Infectious Disease"/>
            <person name="Wu L."/>
            <person name="Ma J."/>
        </authorList>
    </citation>
    <scope>NUCLEOTIDE SEQUENCE [LARGE SCALE GENOMIC DNA]</scope>
    <source>
        <strain evidence="5">JCM 18055</strain>
    </source>
</reference>